<dbReference type="EMBL" id="JEMT01017920">
    <property type="protein sequence ID" value="EXX67221.1"/>
    <property type="molecule type" value="Genomic_DNA"/>
</dbReference>
<name>A0A015L450_RHIIW</name>
<dbReference type="OrthoDB" id="2412323at2759"/>
<evidence type="ECO:0000313" key="2">
    <source>
        <dbReference type="Proteomes" id="UP000022910"/>
    </source>
</evidence>
<reference evidence="1 2" key="1">
    <citation type="submission" date="2014-02" db="EMBL/GenBank/DDBJ databases">
        <title>Single nucleus genome sequencing reveals high similarity among nuclei of an endomycorrhizal fungus.</title>
        <authorList>
            <person name="Lin K."/>
            <person name="Geurts R."/>
            <person name="Zhang Z."/>
            <person name="Limpens E."/>
            <person name="Saunders D.G."/>
            <person name="Mu D."/>
            <person name="Pang E."/>
            <person name="Cao H."/>
            <person name="Cha H."/>
            <person name="Lin T."/>
            <person name="Zhou Q."/>
            <person name="Shang Y."/>
            <person name="Li Y."/>
            <person name="Ivanov S."/>
            <person name="Sharma T."/>
            <person name="Velzen R.V."/>
            <person name="Ruijter N.D."/>
            <person name="Aanen D.K."/>
            <person name="Win J."/>
            <person name="Kamoun S."/>
            <person name="Bisseling T."/>
            <person name="Huang S."/>
        </authorList>
    </citation>
    <scope>NUCLEOTIDE SEQUENCE [LARGE SCALE GENOMIC DNA]</scope>
    <source>
        <strain evidence="2">DAOM197198w</strain>
    </source>
</reference>
<proteinExistence type="predicted"/>
<dbReference type="AlphaFoldDB" id="A0A015L450"/>
<dbReference type="Proteomes" id="UP000022910">
    <property type="component" value="Unassembled WGS sequence"/>
</dbReference>
<keyword evidence="2" id="KW-1185">Reference proteome</keyword>
<comment type="caution">
    <text evidence="1">The sequence shown here is derived from an EMBL/GenBank/DDBJ whole genome shotgun (WGS) entry which is preliminary data.</text>
</comment>
<dbReference type="HOGENOM" id="CLU_1723351_0_0_1"/>
<gene>
    <name evidence="1" type="ORF">RirG_116360</name>
</gene>
<evidence type="ECO:0000313" key="1">
    <source>
        <dbReference type="EMBL" id="EXX67221.1"/>
    </source>
</evidence>
<protein>
    <submittedName>
        <fullName evidence="1">Uncharacterized protein</fullName>
    </submittedName>
</protein>
<sequence>MNNNNTSQNNFRNHIYDNTNLSQIENKTFTSVAHSNNVTISDQQLMPNVTSNNNYANYANSAISPDHNHRQYDASNNIPRHNCQPSMTNNSSLPQFYPQYINQNPQNPPQSNTILSLNSLNITINSPQINIFIIPATNPDINIRLESFNN</sequence>
<accession>A0A015L450</accession>
<organism evidence="1 2">
    <name type="scientific">Rhizophagus irregularis (strain DAOM 197198w)</name>
    <name type="common">Glomus intraradices</name>
    <dbReference type="NCBI Taxonomy" id="1432141"/>
    <lineage>
        <taxon>Eukaryota</taxon>
        <taxon>Fungi</taxon>
        <taxon>Fungi incertae sedis</taxon>
        <taxon>Mucoromycota</taxon>
        <taxon>Glomeromycotina</taxon>
        <taxon>Glomeromycetes</taxon>
        <taxon>Glomerales</taxon>
        <taxon>Glomeraceae</taxon>
        <taxon>Rhizophagus</taxon>
    </lineage>
</organism>